<dbReference type="Proteomes" id="UP000829364">
    <property type="component" value="Chromosome 2"/>
</dbReference>
<feature type="region of interest" description="Disordered" evidence="1">
    <location>
        <begin position="107"/>
        <end position="170"/>
    </location>
</feature>
<reference evidence="3" key="1">
    <citation type="submission" date="2021-11" db="EMBL/GenBank/DDBJ databases">
        <title>Purpureocillium_takamizusanense_genome.</title>
        <authorList>
            <person name="Nguyen N.-H."/>
        </authorList>
    </citation>
    <scope>NUCLEOTIDE SEQUENCE</scope>
    <source>
        <strain evidence="3">PT3</strain>
    </source>
</reference>
<keyword evidence="2" id="KW-0732">Signal</keyword>
<feature type="chain" id="PRO_5040290206" evidence="2">
    <location>
        <begin position="19"/>
        <end position="170"/>
    </location>
</feature>
<protein>
    <submittedName>
        <fullName evidence="3">Uncharacterized protein</fullName>
    </submittedName>
</protein>
<keyword evidence="4" id="KW-1185">Reference proteome</keyword>
<name>A0A9Q8Q9P2_9HYPO</name>
<proteinExistence type="predicted"/>
<evidence type="ECO:0000313" key="4">
    <source>
        <dbReference type="Proteomes" id="UP000829364"/>
    </source>
</evidence>
<feature type="signal peptide" evidence="2">
    <location>
        <begin position="1"/>
        <end position="18"/>
    </location>
</feature>
<evidence type="ECO:0000256" key="2">
    <source>
        <dbReference type="SAM" id="SignalP"/>
    </source>
</evidence>
<feature type="compositionally biased region" description="Basic residues" evidence="1">
    <location>
        <begin position="107"/>
        <end position="116"/>
    </location>
</feature>
<dbReference type="KEGG" id="ptkz:JDV02_002952"/>
<dbReference type="EMBL" id="CP086355">
    <property type="protein sequence ID" value="UNI16524.1"/>
    <property type="molecule type" value="Genomic_DNA"/>
</dbReference>
<gene>
    <name evidence="3" type="ORF">JDV02_002952</name>
</gene>
<dbReference type="OrthoDB" id="10632321at2759"/>
<organism evidence="3 4">
    <name type="scientific">Purpureocillium takamizusanense</name>
    <dbReference type="NCBI Taxonomy" id="2060973"/>
    <lineage>
        <taxon>Eukaryota</taxon>
        <taxon>Fungi</taxon>
        <taxon>Dikarya</taxon>
        <taxon>Ascomycota</taxon>
        <taxon>Pezizomycotina</taxon>
        <taxon>Sordariomycetes</taxon>
        <taxon>Hypocreomycetidae</taxon>
        <taxon>Hypocreales</taxon>
        <taxon>Ophiocordycipitaceae</taxon>
        <taxon>Purpureocillium</taxon>
    </lineage>
</organism>
<dbReference type="RefSeq" id="XP_047840005.1">
    <property type="nucleotide sequence ID" value="XM_047984033.1"/>
</dbReference>
<evidence type="ECO:0000256" key="1">
    <source>
        <dbReference type="SAM" id="MobiDB-lite"/>
    </source>
</evidence>
<dbReference type="AlphaFoldDB" id="A0A9Q8Q9P2"/>
<accession>A0A9Q8Q9P2</accession>
<sequence>MKLTLFSIAALCAPVALGGVARPFEMEKRDLYMLDKHTSAPCQLALECEQYADRGFKNGGSGSAISAKAGDAKADAASSSSFAEGNEAEYARCAKQIQACGLHVKKIVKRPHHKPQKAQEEEEEEDEGEKSKKHGKKKSNLDEKKDEDEDEDNKGRKGKKGKKESSGDEE</sequence>
<dbReference type="GeneID" id="72064912"/>
<evidence type="ECO:0000313" key="3">
    <source>
        <dbReference type="EMBL" id="UNI16524.1"/>
    </source>
</evidence>